<feature type="region of interest" description="Disordered" evidence="1">
    <location>
        <begin position="348"/>
        <end position="368"/>
    </location>
</feature>
<comment type="caution">
    <text evidence="2">The sequence shown here is derived from an EMBL/GenBank/DDBJ whole genome shotgun (WGS) entry which is preliminary data.</text>
</comment>
<protein>
    <submittedName>
        <fullName evidence="2">Uncharacterized protein</fullName>
    </submittedName>
</protein>
<name>A0A397UP83_9GLOM</name>
<dbReference type="Proteomes" id="UP000266673">
    <property type="component" value="Unassembled WGS sequence"/>
</dbReference>
<evidence type="ECO:0000256" key="1">
    <source>
        <dbReference type="SAM" id="MobiDB-lite"/>
    </source>
</evidence>
<dbReference type="AlphaFoldDB" id="A0A397UP83"/>
<evidence type="ECO:0000313" key="3">
    <source>
        <dbReference type="Proteomes" id="UP000266673"/>
    </source>
</evidence>
<accession>A0A397UP83</accession>
<reference evidence="2 3" key="1">
    <citation type="submission" date="2018-06" db="EMBL/GenBank/DDBJ databases">
        <title>Comparative genomics reveals the genomic features of Rhizophagus irregularis, R. cerebriforme, R. diaphanum and Gigaspora rosea, and their symbiotic lifestyle signature.</title>
        <authorList>
            <person name="Morin E."/>
            <person name="San Clemente H."/>
            <person name="Chen E.C.H."/>
            <person name="De La Providencia I."/>
            <person name="Hainaut M."/>
            <person name="Kuo A."/>
            <person name="Kohler A."/>
            <person name="Murat C."/>
            <person name="Tang N."/>
            <person name="Roy S."/>
            <person name="Loubradou J."/>
            <person name="Henrissat B."/>
            <person name="Grigoriev I.V."/>
            <person name="Corradi N."/>
            <person name="Roux C."/>
            <person name="Martin F.M."/>
        </authorList>
    </citation>
    <scope>NUCLEOTIDE SEQUENCE [LARGE SCALE GENOMIC DNA]</scope>
    <source>
        <strain evidence="2 3">DAOM 194757</strain>
    </source>
</reference>
<organism evidence="2 3">
    <name type="scientific">Gigaspora rosea</name>
    <dbReference type="NCBI Taxonomy" id="44941"/>
    <lineage>
        <taxon>Eukaryota</taxon>
        <taxon>Fungi</taxon>
        <taxon>Fungi incertae sedis</taxon>
        <taxon>Mucoromycota</taxon>
        <taxon>Glomeromycotina</taxon>
        <taxon>Glomeromycetes</taxon>
        <taxon>Diversisporales</taxon>
        <taxon>Gigasporaceae</taxon>
        <taxon>Gigaspora</taxon>
    </lineage>
</organism>
<sequence length="368" mass="42351">MTRLEESRFVYKENLGGLCTTCNELGYEVFDELGLLIDTITKNIEFKEYMHGFAQNLWRYLRKDFATNPKVSLTGVALHSPCISHCLQHAFTNLDDNDELHESLIEHQNQLIYFMAHHARKTYLNAQLNVELAQLDSDGALFIVDYKMRILPQSARETKPEFFGKRSWTLHSVLIYTKNAETNNLSNKDTTLGTIAGIRNWHKWSWPDNETDEGYIYARSLLGIGTWKKFMPANIQKIVKKQVIKKPEPSVTTHSHPSKFWNMPMPKTQGYEIYASSNEDLVNEDKSDELLPKVCCQLVSQREATEKQSISKTTHSSSKKFVGNYISYWNCDPTKQNVPAEMQQELLKRSQEGEINEADIPEVSTISN</sequence>
<gene>
    <name evidence="2" type="ORF">C2G38_2201736</name>
</gene>
<keyword evidence="3" id="KW-1185">Reference proteome</keyword>
<proteinExistence type="predicted"/>
<evidence type="ECO:0000313" key="2">
    <source>
        <dbReference type="EMBL" id="RIB12060.1"/>
    </source>
</evidence>
<dbReference type="OrthoDB" id="2308997at2759"/>
<dbReference type="EMBL" id="QKWP01001065">
    <property type="protein sequence ID" value="RIB12060.1"/>
    <property type="molecule type" value="Genomic_DNA"/>
</dbReference>